<gene>
    <name evidence="3" type="ORF">PVAP13_5NG318200</name>
</gene>
<evidence type="ECO:0000313" key="4">
    <source>
        <dbReference type="Proteomes" id="UP000823388"/>
    </source>
</evidence>
<dbReference type="SMART" id="SM00256">
    <property type="entry name" value="FBOX"/>
    <property type="match status" value="1"/>
</dbReference>
<dbReference type="AlphaFoldDB" id="A0A8T0RYY9"/>
<dbReference type="EMBL" id="CM029046">
    <property type="protein sequence ID" value="KAG2589816.1"/>
    <property type="molecule type" value="Genomic_DNA"/>
</dbReference>
<dbReference type="InterPro" id="IPR053781">
    <property type="entry name" value="F-box_AtFBL13-like"/>
</dbReference>
<dbReference type="SUPFAM" id="SSF52047">
    <property type="entry name" value="RNI-like"/>
    <property type="match status" value="1"/>
</dbReference>
<dbReference type="OrthoDB" id="676217at2759"/>
<reference evidence="3" key="1">
    <citation type="submission" date="2020-05" db="EMBL/GenBank/DDBJ databases">
        <title>WGS assembly of Panicum virgatum.</title>
        <authorList>
            <person name="Lovell J.T."/>
            <person name="Jenkins J."/>
            <person name="Shu S."/>
            <person name="Juenger T.E."/>
            <person name="Schmutz J."/>
        </authorList>
    </citation>
    <scope>NUCLEOTIDE SEQUENCE</scope>
    <source>
        <strain evidence="3">AP13</strain>
    </source>
</reference>
<dbReference type="Gene3D" id="1.20.1280.50">
    <property type="match status" value="1"/>
</dbReference>
<protein>
    <recommendedName>
        <fullName evidence="2">F-box domain-containing protein</fullName>
    </recommendedName>
</protein>
<dbReference type="PROSITE" id="PS50181">
    <property type="entry name" value="FBOX"/>
    <property type="match status" value="1"/>
</dbReference>
<evidence type="ECO:0000256" key="1">
    <source>
        <dbReference type="SAM" id="MobiDB-lite"/>
    </source>
</evidence>
<dbReference type="Pfam" id="PF00646">
    <property type="entry name" value="F-box"/>
    <property type="match status" value="1"/>
</dbReference>
<feature type="region of interest" description="Disordered" evidence="1">
    <location>
        <begin position="21"/>
        <end position="42"/>
    </location>
</feature>
<sequence>MALIKVEEVMRAVLTCLPAPPYPTAGGSRPSPGGHGGGGTEDRISRLPDAVLADIVSRLPAKDAARTAALSRRWRRVWASAPLVLDDSDLLRALPGGGGFDWFGTTDAVSRAIGAHRGPIRCVRLACCSMELAARLGVLDYWLRRLADGGAEDLVLVNRPMPPALHLPPDVFRIASLRTLYLAFWGFPDAAGLPCGPAVFPRLQEIGLCSVGIHARGIDHLLDCSPVLEKLAIVASFFVPSHVRIRSRSLQCLVLWRSLTNELAVVVAPCLQRLILWPEFPCEPADSVFSTRVRIGYATVLKVLGYLEPGLHQLQIGGTVIESGTKMIPSTMIPSVKVLALKVRFGVRKEAKMLPTFLRCFPNVETLHVLSHEADEPAGKLNLKFWQEVGPIDCLETHITKVVFDRFRGERYELAFLKFVLERAQSLLKLVVVLANGDQASVDEMLSKLKSLTTAQRASECPTLLAVARDGDSAWCFQRASDLSVSDPFDW</sequence>
<dbReference type="InterPro" id="IPR006566">
    <property type="entry name" value="FBD"/>
</dbReference>
<dbReference type="InterPro" id="IPR036047">
    <property type="entry name" value="F-box-like_dom_sf"/>
</dbReference>
<dbReference type="CDD" id="cd22160">
    <property type="entry name" value="F-box_AtFBL13-like"/>
    <property type="match status" value="1"/>
</dbReference>
<evidence type="ECO:0000259" key="2">
    <source>
        <dbReference type="PROSITE" id="PS50181"/>
    </source>
</evidence>
<dbReference type="SUPFAM" id="SSF81383">
    <property type="entry name" value="F-box domain"/>
    <property type="match status" value="1"/>
</dbReference>
<dbReference type="InterPro" id="IPR055302">
    <property type="entry name" value="F-box_dom-containing"/>
</dbReference>
<dbReference type="Proteomes" id="UP000823388">
    <property type="component" value="Chromosome 5N"/>
</dbReference>
<accession>A0A8T0RYY9</accession>
<dbReference type="PANTHER" id="PTHR32141">
    <property type="match status" value="1"/>
</dbReference>
<proteinExistence type="predicted"/>
<comment type="caution">
    <text evidence="3">The sequence shown here is derived from an EMBL/GenBank/DDBJ whole genome shotgun (WGS) entry which is preliminary data.</text>
</comment>
<dbReference type="Pfam" id="PF24758">
    <property type="entry name" value="LRR_At5g56370"/>
    <property type="match status" value="1"/>
</dbReference>
<feature type="domain" description="F-box" evidence="2">
    <location>
        <begin position="41"/>
        <end position="94"/>
    </location>
</feature>
<evidence type="ECO:0000313" key="3">
    <source>
        <dbReference type="EMBL" id="KAG2589816.1"/>
    </source>
</evidence>
<dbReference type="InterPro" id="IPR055411">
    <property type="entry name" value="LRR_FXL15/At3g58940/PEG3-like"/>
</dbReference>
<name>A0A8T0RYY9_PANVG</name>
<keyword evidence="4" id="KW-1185">Reference proteome</keyword>
<dbReference type="Pfam" id="PF08387">
    <property type="entry name" value="FBD"/>
    <property type="match status" value="1"/>
</dbReference>
<dbReference type="PANTHER" id="PTHR32141:SF169">
    <property type="entry name" value="OS01G0595900 PROTEIN"/>
    <property type="match status" value="1"/>
</dbReference>
<organism evidence="3 4">
    <name type="scientific">Panicum virgatum</name>
    <name type="common">Blackwell switchgrass</name>
    <dbReference type="NCBI Taxonomy" id="38727"/>
    <lineage>
        <taxon>Eukaryota</taxon>
        <taxon>Viridiplantae</taxon>
        <taxon>Streptophyta</taxon>
        <taxon>Embryophyta</taxon>
        <taxon>Tracheophyta</taxon>
        <taxon>Spermatophyta</taxon>
        <taxon>Magnoliopsida</taxon>
        <taxon>Liliopsida</taxon>
        <taxon>Poales</taxon>
        <taxon>Poaceae</taxon>
        <taxon>PACMAD clade</taxon>
        <taxon>Panicoideae</taxon>
        <taxon>Panicodae</taxon>
        <taxon>Paniceae</taxon>
        <taxon>Panicinae</taxon>
        <taxon>Panicum</taxon>
        <taxon>Panicum sect. Hiantes</taxon>
    </lineage>
</organism>
<dbReference type="InterPro" id="IPR001810">
    <property type="entry name" value="F-box_dom"/>
</dbReference>